<evidence type="ECO:0000256" key="8">
    <source>
        <dbReference type="ARBA" id="ARBA00023157"/>
    </source>
</evidence>
<feature type="modified residue" description="Pyrrolidone carboxylic acid" evidence="11">
    <location>
        <position position="20"/>
    </location>
</feature>
<dbReference type="KEGG" id="bman:114249637"/>
<keyword evidence="7 9" id="KW-0732">Signal</keyword>
<feature type="domain" description="Insulin-like" evidence="13">
    <location>
        <begin position="26"/>
        <end position="95"/>
    </location>
</feature>
<evidence type="ECO:0000259" key="13">
    <source>
        <dbReference type="SMART" id="SM00078"/>
    </source>
</evidence>
<dbReference type="GO" id="GO:0005179">
    <property type="term" value="F:hormone activity"/>
    <property type="evidence" value="ECO:0007669"/>
    <property type="project" value="UniProtKB-KW"/>
</dbReference>
<dbReference type="Pfam" id="PF00049">
    <property type="entry name" value="Insulin"/>
    <property type="match status" value="1"/>
</dbReference>
<keyword evidence="14" id="KW-1185">Reference proteome</keyword>
<dbReference type="PROSITE" id="PS00262">
    <property type="entry name" value="INSULIN"/>
    <property type="match status" value="1"/>
</dbReference>
<evidence type="ECO:0000256" key="11">
    <source>
        <dbReference type="PIRSR" id="PIRSR037038-2"/>
    </source>
</evidence>
<dbReference type="RefSeq" id="XP_028039075.1">
    <property type="nucleotide sequence ID" value="XM_028183274.1"/>
</dbReference>
<dbReference type="InterPro" id="IPR036438">
    <property type="entry name" value="Insulin-like_sf"/>
</dbReference>
<evidence type="ECO:0000256" key="9">
    <source>
        <dbReference type="PIRNR" id="PIRNR037038"/>
    </source>
</evidence>
<dbReference type="GO" id="GO:0008083">
    <property type="term" value="F:growth factor activity"/>
    <property type="evidence" value="ECO:0007669"/>
    <property type="project" value="InterPro"/>
</dbReference>
<proteinExistence type="inferred from homology"/>
<comment type="function">
    <text evidence="9">Brain peptide responsible for activation of prothoracic glands to produce ecdysone in insects.</text>
</comment>
<dbReference type="SUPFAM" id="SSF56994">
    <property type="entry name" value="Insulin-like"/>
    <property type="match status" value="1"/>
</dbReference>
<keyword evidence="8 10" id="KW-1015">Disulfide bond</keyword>
<feature type="disulfide bond" description="Interchain (between B and A chains)" evidence="10">
    <location>
        <begin position="41"/>
        <end position="95"/>
    </location>
</feature>
<dbReference type="GeneID" id="114249637"/>
<dbReference type="SMART" id="SM00078">
    <property type="entry name" value="IlGF"/>
    <property type="match status" value="1"/>
</dbReference>
<evidence type="ECO:0000313" key="15">
    <source>
        <dbReference type="RefSeq" id="XP_028039075.1"/>
    </source>
</evidence>
<reference evidence="15" key="1">
    <citation type="submission" date="2025-08" db="UniProtKB">
        <authorList>
            <consortium name="RefSeq"/>
        </authorList>
    </citation>
    <scope>IDENTIFICATION</scope>
    <source>
        <tissue evidence="15">Silk gland</tissue>
    </source>
</reference>
<evidence type="ECO:0000256" key="7">
    <source>
        <dbReference type="ARBA" id="ARBA00022729"/>
    </source>
</evidence>
<keyword evidence="11" id="KW-0873">Pyrrolidone carboxylic acid</keyword>
<evidence type="ECO:0000256" key="1">
    <source>
        <dbReference type="ARBA" id="ARBA00004613"/>
    </source>
</evidence>
<feature type="signal peptide" evidence="9">
    <location>
        <begin position="1"/>
        <end position="19"/>
    </location>
</feature>
<dbReference type="CDD" id="cd04366">
    <property type="entry name" value="IlGF_insulin_bombyxin_like"/>
    <property type="match status" value="1"/>
</dbReference>
<keyword evidence="6 9" id="KW-0372">Hormone</keyword>
<dbReference type="InterPro" id="IPR022353">
    <property type="entry name" value="Insulin_CS"/>
</dbReference>
<evidence type="ECO:0000256" key="5">
    <source>
        <dbReference type="ARBA" id="ARBA00022685"/>
    </source>
</evidence>
<dbReference type="PANTHER" id="PTHR13647:SF4">
    <property type="entry name" value="INSULIN-LIKE PEPTIDE 1-RELATED"/>
    <property type="match status" value="1"/>
</dbReference>
<feature type="disulfide bond" evidence="10">
    <location>
        <begin position="81"/>
        <end position="86"/>
    </location>
</feature>
<feature type="chain" id="PRO_5027204625" evidence="9">
    <location>
        <begin position="20"/>
        <end position="95"/>
    </location>
</feature>
<dbReference type="CTD" id="100146110"/>
<comment type="subunit">
    <text evidence="3 9">Heterodimer of a B chain and an A chain linked by two disulfide bonds.</text>
</comment>
<comment type="similarity">
    <text evidence="2 9 12">Belongs to the insulin family.</text>
</comment>
<dbReference type="PIRSF" id="PIRSF037038">
    <property type="entry name" value="Bombyxin"/>
    <property type="match status" value="1"/>
</dbReference>
<dbReference type="InterPro" id="IPR017097">
    <property type="entry name" value="Bombyxin"/>
</dbReference>
<gene>
    <name evidence="15" type="primary">LOC114249637</name>
</gene>
<feature type="disulfide bond" description="Interchain (between B and A chains)" evidence="10">
    <location>
        <begin position="29"/>
        <end position="82"/>
    </location>
</feature>
<accession>A0A6J2KAY1</accession>
<dbReference type="InterPro" id="IPR016179">
    <property type="entry name" value="Insulin-like"/>
</dbReference>
<dbReference type="Proteomes" id="UP000504629">
    <property type="component" value="Unplaced"/>
</dbReference>
<organism evidence="14 15">
    <name type="scientific">Bombyx mandarina</name>
    <name type="common">Wild silk moth</name>
    <name type="synonym">Wild silkworm</name>
    <dbReference type="NCBI Taxonomy" id="7092"/>
    <lineage>
        <taxon>Eukaryota</taxon>
        <taxon>Metazoa</taxon>
        <taxon>Ecdysozoa</taxon>
        <taxon>Arthropoda</taxon>
        <taxon>Hexapoda</taxon>
        <taxon>Insecta</taxon>
        <taxon>Pterygota</taxon>
        <taxon>Neoptera</taxon>
        <taxon>Endopterygota</taxon>
        <taxon>Lepidoptera</taxon>
        <taxon>Glossata</taxon>
        <taxon>Ditrysia</taxon>
        <taxon>Bombycoidea</taxon>
        <taxon>Bombycidae</taxon>
        <taxon>Bombycinae</taxon>
        <taxon>Bombyx</taxon>
    </lineage>
</organism>
<dbReference type="GO" id="GO:0005615">
    <property type="term" value="C:extracellular space"/>
    <property type="evidence" value="ECO:0007669"/>
    <property type="project" value="InterPro"/>
</dbReference>
<sequence>MKLVVIVLLVISVSILVSAQELGGSRRYCGRHLAQTMAVLCWGIDEMSAEKRNSDMVYEDSGMPELLPADTRKKRGIIDECCLQACTRDVLLSYC</sequence>
<comment type="subcellular location">
    <subcellularLocation>
        <location evidence="1 9 12">Secreted</location>
    </subcellularLocation>
</comment>
<evidence type="ECO:0000256" key="12">
    <source>
        <dbReference type="RuleBase" id="RU000406"/>
    </source>
</evidence>
<evidence type="ECO:0000256" key="4">
    <source>
        <dbReference type="ARBA" id="ARBA00022525"/>
    </source>
</evidence>
<keyword evidence="4 9" id="KW-0964">Secreted</keyword>
<name>A0A6J2KAY1_BOMMA</name>
<dbReference type="Gene3D" id="1.10.100.10">
    <property type="entry name" value="Insulin-like"/>
    <property type="match status" value="1"/>
</dbReference>
<dbReference type="InterPro" id="IPR022352">
    <property type="entry name" value="Ins/IGF/rlx"/>
</dbReference>
<keyword evidence="5" id="KW-0165">Cleavage on pair of basic residues</keyword>
<evidence type="ECO:0000256" key="6">
    <source>
        <dbReference type="ARBA" id="ARBA00022702"/>
    </source>
</evidence>
<dbReference type="OrthoDB" id="10019596at2759"/>
<evidence type="ECO:0000256" key="10">
    <source>
        <dbReference type="PIRSR" id="PIRSR037038-1"/>
    </source>
</evidence>
<evidence type="ECO:0000256" key="3">
    <source>
        <dbReference type="ARBA" id="ARBA00011207"/>
    </source>
</evidence>
<dbReference type="AlphaFoldDB" id="A0A6J2KAY1"/>
<evidence type="ECO:0000313" key="14">
    <source>
        <dbReference type="Proteomes" id="UP000504629"/>
    </source>
</evidence>
<evidence type="ECO:0000256" key="2">
    <source>
        <dbReference type="ARBA" id="ARBA00009034"/>
    </source>
</evidence>
<dbReference type="PANTHER" id="PTHR13647">
    <property type="entry name" value="INSULIN-LIKE PEPTIDE 2-RELATED"/>
    <property type="match status" value="1"/>
</dbReference>
<dbReference type="PRINTS" id="PR00276">
    <property type="entry name" value="INSULINFAMLY"/>
</dbReference>
<protein>
    <submittedName>
        <fullName evidence="15">Bombyxin F-1</fullName>
    </submittedName>
</protein>